<accession>A0A2Z7BV04</accession>
<keyword evidence="1" id="KW-0175">Coiled coil</keyword>
<evidence type="ECO:0000256" key="2">
    <source>
        <dbReference type="SAM" id="MobiDB-lite"/>
    </source>
</evidence>
<protein>
    <submittedName>
        <fullName evidence="3">Uncharacterized protein</fullName>
    </submittedName>
</protein>
<organism evidence="3 4">
    <name type="scientific">Dorcoceras hygrometricum</name>
    <dbReference type="NCBI Taxonomy" id="472368"/>
    <lineage>
        <taxon>Eukaryota</taxon>
        <taxon>Viridiplantae</taxon>
        <taxon>Streptophyta</taxon>
        <taxon>Embryophyta</taxon>
        <taxon>Tracheophyta</taxon>
        <taxon>Spermatophyta</taxon>
        <taxon>Magnoliopsida</taxon>
        <taxon>eudicotyledons</taxon>
        <taxon>Gunneridae</taxon>
        <taxon>Pentapetalae</taxon>
        <taxon>asterids</taxon>
        <taxon>lamiids</taxon>
        <taxon>Lamiales</taxon>
        <taxon>Gesneriaceae</taxon>
        <taxon>Didymocarpoideae</taxon>
        <taxon>Trichosporeae</taxon>
        <taxon>Loxocarpinae</taxon>
        <taxon>Dorcoceras</taxon>
    </lineage>
</organism>
<reference evidence="3 4" key="1">
    <citation type="journal article" date="2015" name="Proc. Natl. Acad. Sci. U.S.A.">
        <title>The resurrection genome of Boea hygrometrica: A blueprint for survival of dehydration.</title>
        <authorList>
            <person name="Xiao L."/>
            <person name="Yang G."/>
            <person name="Zhang L."/>
            <person name="Yang X."/>
            <person name="Zhao S."/>
            <person name="Ji Z."/>
            <person name="Zhou Q."/>
            <person name="Hu M."/>
            <person name="Wang Y."/>
            <person name="Chen M."/>
            <person name="Xu Y."/>
            <person name="Jin H."/>
            <person name="Xiao X."/>
            <person name="Hu G."/>
            <person name="Bao F."/>
            <person name="Hu Y."/>
            <person name="Wan P."/>
            <person name="Li L."/>
            <person name="Deng X."/>
            <person name="Kuang T."/>
            <person name="Xiang C."/>
            <person name="Zhu J.K."/>
            <person name="Oliver M.J."/>
            <person name="He Y."/>
        </authorList>
    </citation>
    <scope>NUCLEOTIDE SEQUENCE [LARGE SCALE GENOMIC DNA]</scope>
    <source>
        <strain evidence="4">cv. XS01</strain>
    </source>
</reference>
<dbReference type="Proteomes" id="UP000250235">
    <property type="component" value="Unassembled WGS sequence"/>
</dbReference>
<gene>
    <name evidence="3" type="ORF">F511_28927</name>
</gene>
<keyword evidence="4" id="KW-1185">Reference proteome</keyword>
<evidence type="ECO:0000256" key="1">
    <source>
        <dbReference type="SAM" id="Coils"/>
    </source>
</evidence>
<evidence type="ECO:0000313" key="4">
    <source>
        <dbReference type="Proteomes" id="UP000250235"/>
    </source>
</evidence>
<dbReference type="AlphaFoldDB" id="A0A2Z7BV04"/>
<name>A0A2Z7BV04_9LAMI</name>
<feature type="region of interest" description="Disordered" evidence="2">
    <location>
        <begin position="40"/>
        <end position="64"/>
    </location>
</feature>
<evidence type="ECO:0000313" key="3">
    <source>
        <dbReference type="EMBL" id="KZV38234.1"/>
    </source>
</evidence>
<proteinExistence type="predicted"/>
<dbReference type="EMBL" id="KV002011">
    <property type="protein sequence ID" value="KZV38234.1"/>
    <property type="molecule type" value="Genomic_DNA"/>
</dbReference>
<sequence>MMNSRRICPADGSQYKDSAVGLVFMESAAGLAMKTSKVESAIPASAKERSESAGTGIEKPAGEIDQRRSFQTQLQVLLMNLLTVAIQEAKKNLAKIQTQRKNSAEAQSSSRHESAVKQLTIYERWMSTAELILNGINAQDGNNQWLRLSRANFQFKGTRFVLFWEIVQFTEEHCTEMERRQIGLDKRRTDLESI</sequence>
<feature type="coiled-coil region" evidence="1">
    <location>
        <begin position="79"/>
        <end position="106"/>
    </location>
</feature>